<dbReference type="CDD" id="cd01823">
    <property type="entry name" value="SEST_like"/>
    <property type="match status" value="1"/>
</dbReference>
<accession>A0ABW7TM48</accession>
<evidence type="ECO:0000313" key="4">
    <source>
        <dbReference type="Proteomes" id="UP001611263"/>
    </source>
</evidence>
<dbReference type="PANTHER" id="PTHR37981">
    <property type="entry name" value="LIPASE 2"/>
    <property type="match status" value="1"/>
</dbReference>
<dbReference type="GO" id="GO:0016787">
    <property type="term" value="F:hydrolase activity"/>
    <property type="evidence" value="ECO:0007669"/>
    <property type="project" value="UniProtKB-KW"/>
</dbReference>
<feature type="signal peptide" evidence="1">
    <location>
        <begin position="1"/>
        <end position="24"/>
    </location>
</feature>
<dbReference type="RefSeq" id="WP_051158377.1">
    <property type="nucleotide sequence ID" value="NZ_JBIRUQ010000003.1"/>
</dbReference>
<keyword evidence="3" id="KW-0378">Hydrolase</keyword>
<organism evidence="3 4">
    <name type="scientific">Nocardia carnea</name>
    <dbReference type="NCBI Taxonomy" id="37328"/>
    <lineage>
        <taxon>Bacteria</taxon>
        <taxon>Bacillati</taxon>
        <taxon>Actinomycetota</taxon>
        <taxon>Actinomycetes</taxon>
        <taxon>Mycobacteriales</taxon>
        <taxon>Nocardiaceae</taxon>
        <taxon>Nocardia</taxon>
    </lineage>
</organism>
<evidence type="ECO:0000259" key="2">
    <source>
        <dbReference type="Pfam" id="PF13472"/>
    </source>
</evidence>
<evidence type="ECO:0000313" key="3">
    <source>
        <dbReference type="EMBL" id="MFI1462108.1"/>
    </source>
</evidence>
<dbReference type="EMBL" id="JBIRUQ010000003">
    <property type="protein sequence ID" value="MFI1462108.1"/>
    <property type="molecule type" value="Genomic_DNA"/>
</dbReference>
<dbReference type="EC" id="3.1.-.-" evidence="3"/>
<protein>
    <submittedName>
        <fullName evidence="3">SGNH/GDSL hydrolase family protein</fullName>
        <ecNumber evidence="3">3.1.-.-</ecNumber>
    </submittedName>
</protein>
<gene>
    <name evidence="3" type="ORF">ACH4WX_15455</name>
</gene>
<feature type="chain" id="PRO_5046402271" evidence="1">
    <location>
        <begin position="25"/>
        <end position="299"/>
    </location>
</feature>
<dbReference type="InterPro" id="IPR013830">
    <property type="entry name" value="SGNH_hydro"/>
</dbReference>
<dbReference type="Gene3D" id="3.40.50.1110">
    <property type="entry name" value="SGNH hydrolase"/>
    <property type="match status" value="1"/>
</dbReference>
<dbReference type="PANTHER" id="PTHR37981:SF1">
    <property type="entry name" value="SGNH HYDROLASE-TYPE ESTERASE DOMAIN-CONTAINING PROTEIN"/>
    <property type="match status" value="1"/>
</dbReference>
<feature type="domain" description="SGNH hydrolase-type esterase" evidence="2">
    <location>
        <begin position="35"/>
        <end position="287"/>
    </location>
</feature>
<proteinExistence type="predicted"/>
<dbReference type="Pfam" id="PF13472">
    <property type="entry name" value="Lipase_GDSL_2"/>
    <property type="match status" value="1"/>
</dbReference>
<name>A0ABW7TM48_9NOCA</name>
<evidence type="ECO:0000256" key="1">
    <source>
        <dbReference type="SAM" id="SignalP"/>
    </source>
</evidence>
<comment type="caution">
    <text evidence="3">The sequence shown here is derived from an EMBL/GenBank/DDBJ whole genome shotgun (WGS) entry which is preliminary data.</text>
</comment>
<dbReference type="GeneID" id="93509419"/>
<sequence length="299" mass="29687">MPFRTATASAVVFAAILCAAPAGHAEPGAAGRYVALGSSYAAGPGIEPLHGAGCARSGRNYPHQVAEATGLALTDVTCSGATTSNLLSEPQQIPGGGTAAPQLDAVTGDTRLVTITIGGNDLGLIGGMQASSCGSIVGGALPTAPPDTITGALNALCGGTATEPTAADIERLTGALTDIVRAVQDKAPGATVLLVEYLPVLGADATTCPMVPLAPEYAAVARRTFDGLITATRRAADDTGVRSIQVPGADSHTACSPDPWVNGILAPVAPDPIASMAASYHPNLDGMTVVAERVSAEIA</sequence>
<dbReference type="InterPro" id="IPR037460">
    <property type="entry name" value="SEST-like"/>
</dbReference>
<reference evidence="3 4" key="1">
    <citation type="submission" date="2024-10" db="EMBL/GenBank/DDBJ databases">
        <title>The Natural Products Discovery Center: Release of the First 8490 Sequenced Strains for Exploring Actinobacteria Biosynthetic Diversity.</title>
        <authorList>
            <person name="Kalkreuter E."/>
            <person name="Kautsar S.A."/>
            <person name="Yang D."/>
            <person name="Bader C.D."/>
            <person name="Teijaro C.N."/>
            <person name="Fluegel L."/>
            <person name="Davis C.M."/>
            <person name="Simpson J.R."/>
            <person name="Lauterbach L."/>
            <person name="Steele A.D."/>
            <person name="Gui C."/>
            <person name="Meng S."/>
            <person name="Li G."/>
            <person name="Viehrig K."/>
            <person name="Ye F."/>
            <person name="Su P."/>
            <person name="Kiefer A.F."/>
            <person name="Nichols A."/>
            <person name="Cepeda A.J."/>
            <person name="Yan W."/>
            <person name="Fan B."/>
            <person name="Jiang Y."/>
            <person name="Adhikari A."/>
            <person name="Zheng C.-J."/>
            <person name="Schuster L."/>
            <person name="Cowan T.M."/>
            <person name="Smanski M.J."/>
            <person name="Chevrette M.G."/>
            <person name="De Carvalho L.P.S."/>
            <person name="Shen B."/>
        </authorList>
    </citation>
    <scope>NUCLEOTIDE SEQUENCE [LARGE SCALE GENOMIC DNA]</scope>
    <source>
        <strain evidence="3 4">NPDC020568</strain>
    </source>
</reference>
<dbReference type="InterPro" id="IPR036514">
    <property type="entry name" value="SGNH_hydro_sf"/>
</dbReference>
<keyword evidence="1" id="KW-0732">Signal</keyword>
<keyword evidence="4" id="KW-1185">Reference proteome</keyword>
<dbReference type="Proteomes" id="UP001611263">
    <property type="component" value="Unassembled WGS sequence"/>
</dbReference>
<dbReference type="SUPFAM" id="SSF52266">
    <property type="entry name" value="SGNH hydrolase"/>
    <property type="match status" value="1"/>
</dbReference>